<dbReference type="GO" id="GO:0000287">
    <property type="term" value="F:magnesium ion binding"/>
    <property type="evidence" value="ECO:0007669"/>
    <property type="project" value="UniProtKB-UniRule"/>
</dbReference>
<keyword evidence="3 7" id="KW-0479">Metal-binding</keyword>
<dbReference type="Gene3D" id="3.40.50.1220">
    <property type="entry name" value="TPP-binding domain"/>
    <property type="match status" value="1"/>
</dbReference>
<evidence type="ECO:0000256" key="6">
    <source>
        <dbReference type="ARBA" id="ARBA00023211"/>
    </source>
</evidence>
<feature type="domain" description="Thiamine pyrophosphate enzyme N-terminal TPP-binding" evidence="8">
    <location>
        <begin position="11"/>
        <end position="120"/>
    </location>
</feature>
<sequence>MLTTDKLSCNILADLLVAHGVRHVVLSPGSRNAPLIVALSRRKELATQVVIDERSAGFIALGMTVQSGEPVAIVCTSGSALLNYAPAIAEAFYRCCPLIVISADRPQEWIDQDDSQTIWQQDALAPYVKRSCDLPAHTDFPNGEWVCNRLVNDLLLEALAGRKGPVHINIRIDAPLDRISDFDDGRSRVVRMVAPSVELPTAEARRIGENIASPRKVLIIVGFHEPDEKLNRALVKLARLPNVAVMTETIANLHSPLFVSRIDSTLCRMTETERIEMAPDVVITAGGALVSRFVKEWLRSLDTEVEHWHIGITHTTVDCFRHLALRVEMQPAVFLRQLASALQIHKASSDYAVRWHNLASKAAKLHEKYVDSVPWSDMSVFAYIIPHVPQRWNLHLSNGTPVRYAQLMDCSHIHRCDCNRGVSGIDGCTSTALGASSVYKDTTLLITGDMSCQYDIAALSSMIVTPRFKIIVICNGGGGIFRFISSTSSLPELDRYFAVGTRLPLRQLADGYGFSYHEASSAEELAQSFSEFIAVTDRPSILAVFTPAEESAAVLKQYFQPQ</sequence>
<evidence type="ECO:0000259" key="8">
    <source>
        <dbReference type="Pfam" id="PF02776"/>
    </source>
</evidence>
<dbReference type="KEGG" id="ddb:E7747_13350"/>
<dbReference type="NCBIfam" id="TIGR00173">
    <property type="entry name" value="menD"/>
    <property type="match status" value="1"/>
</dbReference>
<dbReference type="SUPFAM" id="SSF52518">
    <property type="entry name" value="Thiamin diphosphate-binding fold (THDP-binding)"/>
    <property type="match status" value="2"/>
</dbReference>
<comment type="pathway">
    <text evidence="7">Quinol/quinone metabolism; menaquinone biosynthesis.</text>
</comment>
<evidence type="ECO:0000256" key="7">
    <source>
        <dbReference type="HAMAP-Rule" id="MF_01659"/>
    </source>
</evidence>
<evidence type="ECO:0000256" key="1">
    <source>
        <dbReference type="ARBA" id="ARBA00022428"/>
    </source>
</evidence>
<accession>A0A4P7W546</accession>
<comment type="similarity">
    <text evidence="7">Belongs to the TPP enzyme family. MenD subfamily.</text>
</comment>
<reference evidence="10" key="1">
    <citation type="submission" date="2019-02" db="EMBL/GenBank/DDBJ databases">
        <title>Isolation and identification of novel species under the genus Muribaculum.</title>
        <authorList>
            <person name="Miyake S."/>
            <person name="Ding Y."/>
            <person name="Low A."/>
            <person name="Soh M."/>
            <person name="Seedorf H."/>
        </authorList>
    </citation>
    <scope>NUCLEOTIDE SEQUENCE [LARGE SCALE GENOMIC DNA]</scope>
    <source>
        <strain evidence="10">H5</strain>
    </source>
</reference>
<dbReference type="PIRSF" id="PIRSF004983">
    <property type="entry name" value="MenD"/>
    <property type="match status" value="1"/>
</dbReference>
<dbReference type="AlphaFoldDB" id="A0A4P7W546"/>
<dbReference type="InterPro" id="IPR004433">
    <property type="entry name" value="MenaQ_synth_MenD"/>
</dbReference>
<dbReference type="UniPathway" id="UPA01057">
    <property type="reaction ID" value="UER00164"/>
</dbReference>
<comment type="cofactor">
    <cofactor evidence="7">
        <name>Mg(2+)</name>
        <dbReference type="ChEBI" id="CHEBI:18420"/>
    </cofactor>
    <cofactor evidence="7">
        <name>Mn(2+)</name>
        <dbReference type="ChEBI" id="CHEBI:29035"/>
    </cofactor>
</comment>
<dbReference type="HAMAP" id="MF_01659">
    <property type="entry name" value="MenD"/>
    <property type="match status" value="1"/>
</dbReference>
<gene>
    <name evidence="7 9" type="primary">menD</name>
    <name evidence="9" type="ORF">E7747_13350</name>
</gene>
<dbReference type="UniPathway" id="UPA00079"/>
<dbReference type="GO" id="GO:0070204">
    <property type="term" value="F:2-succinyl-5-enolpyruvyl-6-hydroxy-3-cyclohexene-1-carboxylic-acid synthase activity"/>
    <property type="evidence" value="ECO:0007669"/>
    <property type="project" value="UniProtKB-UniRule"/>
</dbReference>
<dbReference type="PANTHER" id="PTHR42916:SF1">
    <property type="entry name" value="PROTEIN PHYLLO, CHLOROPLASTIC"/>
    <property type="match status" value="1"/>
</dbReference>
<evidence type="ECO:0000313" key="10">
    <source>
        <dbReference type="Proteomes" id="UP000297149"/>
    </source>
</evidence>
<dbReference type="Gene3D" id="3.40.50.970">
    <property type="match status" value="2"/>
</dbReference>
<comment type="catalytic activity">
    <reaction evidence="7">
        <text>isochorismate + 2-oxoglutarate + H(+) = 5-enolpyruvoyl-6-hydroxy-2-succinyl-cyclohex-3-ene-1-carboxylate + CO2</text>
        <dbReference type="Rhea" id="RHEA:25593"/>
        <dbReference type="ChEBI" id="CHEBI:15378"/>
        <dbReference type="ChEBI" id="CHEBI:16526"/>
        <dbReference type="ChEBI" id="CHEBI:16810"/>
        <dbReference type="ChEBI" id="CHEBI:29780"/>
        <dbReference type="ChEBI" id="CHEBI:58818"/>
        <dbReference type="EC" id="2.2.1.9"/>
    </reaction>
</comment>
<dbReference type="GO" id="GO:0030145">
    <property type="term" value="F:manganese ion binding"/>
    <property type="evidence" value="ECO:0007669"/>
    <property type="project" value="UniProtKB-UniRule"/>
</dbReference>
<dbReference type="EC" id="2.2.1.9" evidence="7"/>
<dbReference type="InterPro" id="IPR029061">
    <property type="entry name" value="THDP-binding"/>
</dbReference>
<dbReference type="CDD" id="cd07037">
    <property type="entry name" value="TPP_PYR_MenD"/>
    <property type="match status" value="1"/>
</dbReference>
<dbReference type="GO" id="GO:0030976">
    <property type="term" value="F:thiamine pyrophosphate binding"/>
    <property type="evidence" value="ECO:0007669"/>
    <property type="project" value="UniProtKB-UniRule"/>
</dbReference>
<dbReference type="EMBL" id="CP039396">
    <property type="protein sequence ID" value="QCD43177.1"/>
    <property type="molecule type" value="Genomic_DNA"/>
</dbReference>
<dbReference type="Pfam" id="PF02776">
    <property type="entry name" value="TPP_enzyme_N"/>
    <property type="match status" value="1"/>
</dbReference>
<proteinExistence type="inferred from homology"/>
<dbReference type="PANTHER" id="PTHR42916">
    <property type="entry name" value="2-SUCCINYL-5-ENOLPYRUVYL-6-HYDROXY-3-CYCLOHEXENE-1-CARBOXYLATE SYNTHASE"/>
    <property type="match status" value="1"/>
</dbReference>
<organism evidence="9 10">
    <name type="scientific">Duncaniella dubosii</name>
    <dbReference type="NCBI Taxonomy" id="2518971"/>
    <lineage>
        <taxon>Bacteria</taxon>
        <taxon>Pseudomonadati</taxon>
        <taxon>Bacteroidota</taxon>
        <taxon>Bacteroidia</taxon>
        <taxon>Bacteroidales</taxon>
        <taxon>Muribaculaceae</taxon>
        <taxon>Duncaniella</taxon>
    </lineage>
</organism>
<evidence type="ECO:0000256" key="2">
    <source>
        <dbReference type="ARBA" id="ARBA00022679"/>
    </source>
</evidence>
<keyword evidence="4 7" id="KW-0460">Magnesium</keyword>
<dbReference type="InterPro" id="IPR012001">
    <property type="entry name" value="Thiamin_PyroP_enz_TPP-bd_dom"/>
</dbReference>
<keyword evidence="10" id="KW-1185">Reference proteome</keyword>
<dbReference type="InterPro" id="IPR029035">
    <property type="entry name" value="DHS-like_NAD/FAD-binding_dom"/>
</dbReference>
<comment type="function">
    <text evidence="7">Catalyzes the thiamine diphosphate-dependent decarboxylation of 2-oxoglutarate and the subsequent addition of the resulting succinic semialdehyde-thiamine pyrophosphate anion to isochorismate to yield 2-succinyl-5-enolpyruvyl-6-hydroxy-3-cyclohexene-1-carboxylate (SEPHCHC).</text>
</comment>
<dbReference type="RefSeq" id="WP_136416493.1">
    <property type="nucleotide sequence ID" value="NZ_CP039396.1"/>
</dbReference>
<dbReference type="Proteomes" id="UP000297149">
    <property type="component" value="Chromosome"/>
</dbReference>
<evidence type="ECO:0000256" key="5">
    <source>
        <dbReference type="ARBA" id="ARBA00023052"/>
    </source>
</evidence>
<keyword evidence="1 7" id="KW-0474">Menaquinone biosynthesis</keyword>
<dbReference type="GO" id="GO:0009234">
    <property type="term" value="P:menaquinone biosynthetic process"/>
    <property type="evidence" value="ECO:0007669"/>
    <property type="project" value="UniProtKB-UniRule"/>
</dbReference>
<name>A0A4P7W546_9BACT</name>
<comment type="subunit">
    <text evidence="7">Homodimer.</text>
</comment>
<evidence type="ECO:0000256" key="4">
    <source>
        <dbReference type="ARBA" id="ARBA00022842"/>
    </source>
</evidence>
<evidence type="ECO:0000313" key="9">
    <source>
        <dbReference type="EMBL" id="QCD43177.1"/>
    </source>
</evidence>
<dbReference type="SUPFAM" id="SSF52467">
    <property type="entry name" value="DHS-like NAD/FAD-binding domain"/>
    <property type="match status" value="1"/>
</dbReference>
<protein>
    <recommendedName>
        <fullName evidence="7">2-succinyl-5-enolpyruvyl-6-hydroxy-3-cyclohexene-1-carboxylate synthase</fullName>
        <shortName evidence="7">SEPHCHC synthase</shortName>
        <ecNumber evidence="7">2.2.1.9</ecNumber>
    </recommendedName>
    <alternativeName>
        <fullName evidence="7">Menaquinone biosynthesis protein MenD</fullName>
    </alternativeName>
</protein>
<keyword evidence="5 7" id="KW-0786">Thiamine pyrophosphate</keyword>
<comment type="cofactor">
    <cofactor evidence="7">
        <name>thiamine diphosphate</name>
        <dbReference type="ChEBI" id="CHEBI:58937"/>
    </cofactor>
    <text evidence="7">Binds 1 thiamine pyrophosphate per subunit.</text>
</comment>
<comment type="pathway">
    <text evidence="7">Quinol/quinone metabolism; 1,4-dihydroxy-2-naphthoate biosynthesis; 1,4-dihydroxy-2-naphthoate from chorismate: step 2/7.</text>
</comment>
<keyword evidence="2 7" id="KW-0808">Transferase</keyword>
<evidence type="ECO:0000256" key="3">
    <source>
        <dbReference type="ARBA" id="ARBA00022723"/>
    </source>
</evidence>
<keyword evidence="6 7" id="KW-0464">Manganese</keyword>